<sequence length="536" mass="61505">MLTQQAKTKLREELFRHLDGIAVAPVAHQVLITGIHKHILSKKEHKLSEISKLFNANEGYLNVALRVLASQGWLEYEVNNTSNEITISLNEKTKTAFSFFNYYGFAVEFLELSRNFHPKESNPADFYKIQKILEEFQSIKFNSSDSKLHNEIQEQIYKHLEGALVGPLTVALGMNGFFHKYFMEASFRAEEYHEDPESFRKILDFFTFLKWFEKKENTYTFTDKGLFFAKRATAYGVTVSYIPTFNNIEDVLFGDYASMRENSKNKTEIHVDRVMNVWGSGGAHTAYFRQIDDIIIKLFNKPIEEQPKGILDMGCGNGAFLIHLFDVIEQRTLRGTMLENHPLFLVGVDFNKEALKVTRANLVNADIWAKVIWGDIGNPEQLENTIFEDYSIPLGELLNVRTFLDHNRIWSYPKISTTKKSSKSSGAFAFRGKKLNNNDVELNLKEHFNKWEPYIKKHGLLIIELHTLPPGLAAKNIGKTAVTAYDATHGFSDQYIVELSVFLNVLSDIGLKSKNKFFSKYPNSELATVSIHYIKE</sequence>
<gene>
    <name evidence="4" type="ORF">GCM10011312_25710</name>
</gene>
<proteinExistence type="predicted"/>
<dbReference type="Pfam" id="PF23589">
    <property type="entry name" value="WHD_AprA"/>
    <property type="match status" value="1"/>
</dbReference>
<reference evidence="4" key="1">
    <citation type="journal article" date="2014" name="Int. J. Syst. Evol. Microbiol.">
        <title>Complete genome sequence of Corynebacterium casei LMG S-19264T (=DSM 44701T), isolated from a smear-ripened cheese.</title>
        <authorList>
            <consortium name="US DOE Joint Genome Institute (JGI-PGF)"/>
            <person name="Walter F."/>
            <person name="Albersmeier A."/>
            <person name="Kalinowski J."/>
            <person name="Ruckert C."/>
        </authorList>
    </citation>
    <scope>NUCLEOTIDE SEQUENCE</scope>
    <source>
        <strain evidence="4">CGMCC 1.12924</strain>
    </source>
</reference>
<organism evidence="4 5">
    <name type="scientific">Planktosalinus lacus</name>
    <dbReference type="NCBI Taxonomy" id="1526573"/>
    <lineage>
        <taxon>Bacteria</taxon>
        <taxon>Pseudomonadati</taxon>
        <taxon>Bacteroidota</taxon>
        <taxon>Flavobacteriia</taxon>
        <taxon>Flavobacteriales</taxon>
        <taxon>Flavobacteriaceae</taxon>
        <taxon>Planktosalinus</taxon>
    </lineage>
</organism>
<feature type="domain" description="AprA-like MT2-like" evidence="1">
    <location>
        <begin position="268"/>
        <end position="532"/>
    </location>
</feature>
<evidence type="ECO:0000259" key="2">
    <source>
        <dbReference type="Pfam" id="PF23526"/>
    </source>
</evidence>
<evidence type="ECO:0000259" key="1">
    <source>
        <dbReference type="Pfam" id="PF23525"/>
    </source>
</evidence>
<dbReference type="SUPFAM" id="SSF53335">
    <property type="entry name" value="S-adenosyl-L-methionine-dependent methyltransferases"/>
    <property type="match status" value="1"/>
</dbReference>
<dbReference type="Pfam" id="PF23526">
    <property type="entry name" value="AprA_N"/>
    <property type="match status" value="1"/>
</dbReference>
<dbReference type="Proteomes" id="UP000652231">
    <property type="component" value="Unassembled WGS sequence"/>
</dbReference>
<evidence type="ECO:0000313" key="5">
    <source>
        <dbReference type="Proteomes" id="UP000652231"/>
    </source>
</evidence>
<dbReference type="Gene3D" id="3.40.50.150">
    <property type="entry name" value="Vaccinia Virus protein VP39"/>
    <property type="match status" value="1"/>
</dbReference>
<evidence type="ECO:0008006" key="6">
    <source>
        <dbReference type="Google" id="ProtNLM"/>
    </source>
</evidence>
<accession>A0A8J2VF05</accession>
<keyword evidence="5" id="KW-1185">Reference proteome</keyword>
<comment type="caution">
    <text evidence="4">The sequence shown here is derived from an EMBL/GenBank/DDBJ whole genome shotgun (WGS) entry which is preliminary data.</text>
</comment>
<dbReference type="InterPro" id="IPR056394">
    <property type="entry name" value="AprA-like_N"/>
</dbReference>
<dbReference type="EMBL" id="BMGK01000013">
    <property type="protein sequence ID" value="GGE01118.1"/>
    <property type="molecule type" value="Genomic_DNA"/>
</dbReference>
<dbReference type="InterPro" id="IPR056395">
    <property type="entry name" value="WH_AprA"/>
</dbReference>
<evidence type="ECO:0000313" key="4">
    <source>
        <dbReference type="EMBL" id="GGE01118.1"/>
    </source>
</evidence>
<reference evidence="4" key="2">
    <citation type="submission" date="2020-09" db="EMBL/GenBank/DDBJ databases">
        <authorList>
            <person name="Sun Q."/>
            <person name="Zhou Y."/>
        </authorList>
    </citation>
    <scope>NUCLEOTIDE SEQUENCE</scope>
    <source>
        <strain evidence="4">CGMCC 1.12924</strain>
    </source>
</reference>
<dbReference type="RefSeq" id="WP_188443186.1">
    <property type="nucleotide sequence ID" value="NZ_BMGK01000013.1"/>
</dbReference>
<dbReference type="InterPro" id="IPR029063">
    <property type="entry name" value="SAM-dependent_MTases_sf"/>
</dbReference>
<name>A0A8J2VF05_9FLAO</name>
<dbReference type="AlphaFoldDB" id="A0A8J2VF05"/>
<dbReference type="Pfam" id="PF23525">
    <property type="entry name" value="Methyltransf_36"/>
    <property type="match status" value="1"/>
</dbReference>
<protein>
    <recommendedName>
        <fullName evidence="6">Polyketide synthase</fullName>
    </recommendedName>
</protein>
<feature type="domain" description="AprA winged helix" evidence="3">
    <location>
        <begin position="161"/>
        <end position="255"/>
    </location>
</feature>
<dbReference type="InterPro" id="IPR056393">
    <property type="entry name" value="AprA-like_MT2"/>
</dbReference>
<evidence type="ECO:0000259" key="3">
    <source>
        <dbReference type="Pfam" id="PF23589"/>
    </source>
</evidence>
<feature type="domain" description="AprA-like N-terminal" evidence="2">
    <location>
        <begin position="10"/>
        <end position="76"/>
    </location>
</feature>